<keyword evidence="4" id="KW-0282">Flagellum</keyword>
<dbReference type="SMART" id="SM00858">
    <property type="entry name" value="SAF"/>
    <property type="match status" value="1"/>
</dbReference>
<feature type="transmembrane region" description="Helical" evidence="2">
    <location>
        <begin position="39"/>
        <end position="59"/>
    </location>
</feature>
<accession>A0A4R0KX94</accession>
<keyword evidence="2" id="KW-1133">Transmembrane helix</keyword>
<evidence type="ECO:0000256" key="2">
    <source>
        <dbReference type="SAM" id="Phobius"/>
    </source>
</evidence>
<keyword evidence="2" id="KW-0812">Transmembrane</keyword>
<dbReference type="CDD" id="cd11614">
    <property type="entry name" value="SAF_CpaB_FlgA_like"/>
    <property type="match status" value="1"/>
</dbReference>
<keyword evidence="4" id="KW-0969">Cilium</keyword>
<sequence length="237" mass="24553">MSTTGTEMVDRQRQRANRASNRTPGGRLPTASKRRRPTLAALAALLIVGGALIAGVLAVRMDERVAVVQVARDVSVGSKITKEDLAQTRVSGDNLNLIPADDVDKILGRYAKVNLVKGQLLDGLQTTKSSPISDDKAAVGVVLLDGRVPATGLMPGDEVQLIRIGQGNTPPAELGEAVVLDSPQSADEGSGLGKDTADAQTATMLVDRGDVKAITDASGNNRIAVALLKSGSSLGDK</sequence>
<keyword evidence="5" id="KW-1185">Reference proteome</keyword>
<dbReference type="Pfam" id="PF08666">
    <property type="entry name" value="SAF"/>
    <property type="match status" value="1"/>
</dbReference>
<dbReference type="Gene3D" id="3.90.1210.10">
    <property type="entry name" value="Antifreeze-like/N-acetylneuraminic acid synthase C-terminal domain"/>
    <property type="match status" value="1"/>
</dbReference>
<keyword evidence="4" id="KW-0966">Cell projection</keyword>
<comment type="caution">
    <text evidence="4">The sequence shown here is derived from an EMBL/GenBank/DDBJ whole genome shotgun (WGS) entry which is preliminary data.</text>
</comment>
<evidence type="ECO:0000256" key="1">
    <source>
        <dbReference type="SAM" id="MobiDB-lite"/>
    </source>
</evidence>
<evidence type="ECO:0000259" key="3">
    <source>
        <dbReference type="SMART" id="SM00858"/>
    </source>
</evidence>
<dbReference type="AlphaFoldDB" id="A0A4R0KX94"/>
<dbReference type="OrthoDB" id="5185591at2"/>
<organism evidence="4 5">
    <name type="scientific">Kribbella pittospori</name>
    <dbReference type="NCBI Taxonomy" id="722689"/>
    <lineage>
        <taxon>Bacteria</taxon>
        <taxon>Bacillati</taxon>
        <taxon>Actinomycetota</taxon>
        <taxon>Actinomycetes</taxon>
        <taxon>Propionibacteriales</taxon>
        <taxon>Kribbellaceae</taxon>
        <taxon>Kribbella</taxon>
    </lineage>
</organism>
<evidence type="ECO:0000313" key="5">
    <source>
        <dbReference type="Proteomes" id="UP000291144"/>
    </source>
</evidence>
<feature type="domain" description="SAF" evidence="3">
    <location>
        <begin position="65"/>
        <end position="127"/>
    </location>
</feature>
<evidence type="ECO:0000313" key="4">
    <source>
        <dbReference type="EMBL" id="TCC64324.1"/>
    </source>
</evidence>
<dbReference type="InterPro" id="IPR013974">
    <property type="entry name" value="SAF"/>
</dbReference>
<gene>
    <name evidence="4" type="ORF">E0H73_07905</name>
</gene>
<protein>
    <submittedName>
        <fullName evidence="4">Flagellar biosynthesis protein FlgA</fullName>
    </submittedName>
</protein>
<keyword evidence="2" id="KW-0472">Membrane</keyword>
<feature type="region of interest" description="Disordered" evidence="1">
    <location>
        <begin position="1"/>
        <end position="34"/>
    </location>
</feature>
<name>A0A4R0KX94_9ACTN</name>
<dbReference type="RefSeq" id="WP_131352829.1">
    <property type="nucleotide sequence ID" value="NZ_SJKB01000002.1"/>
</dbReference>
<proteinExistence type="predicted"/>
<dbReference type="EMBL" id="SJKB01000002">
    <property type="protein sequence ID" value="TCC64324.1"/>
    <property type="molecule type" value="Genomic_DNA"/>
</dbReference>
<dbReference type="Proteomes" id="UP000291144">
    <property type="component" value="Unassembled WGS sequence"/>
</dbReference>
<reference evidence="4 5" key="1">
    <citation type="submission" date="2019-02" db="EMBL/GenBank/DDBJ databases">
        <title>Kribbella capetownensis sp. nov. and Kribbella speibonae sp. nov., isolated from soil.</title>
        <authorList>
            <person name="Curtis S.M."/>
            <person name="Norton I."/>
            <person name="Everest G.J."/>
            <person name="Meyers P.R."/>
        </authorList>
    </citation>
    <scope>NUCLEOTIDE SEQUENCE [LARGE SCALE GENOMIC DNA]</scope>
    <source>
        <strain evidence="4 5">NRRL B-24813</strain>
    </source>
</reference>